<evidence type="ECO:0000256" key="1">
    <source>
        <dbReference type="SAM" id="SignalP"/>
    </source>
</evidence>
<organism evidence="3">
    <name type="scientific">Ignavibacterium album</name>
    <dbReference type="NCBI Taxonomy" id="591197"/>
    <lineage>
        <taxon>Bacteria</taxon>
        <taxon>Pseudomonadati</taxon>
        <taxon>Ignavibacteriota</taxon>
        <taxon>Ignavibacteria</taxon>
        <taxon>Ignavibacteriales</taxon>
        <taxon>Ignavibacteriaceae</taxon>
        <taxon>Ignavibacterium</taxon>
    </lineage>
</organism>
<dbReference type="InterPro" id="IPR036278">
    <property type="entry name" value="Sialidase_sf"/>
</dbReference>
<gene>
    <name evidence="3" type="ORF">ENS31_08685</name>
</gene>
<dbReference type="SUPFAM" id="SSF50939">
    <property type="entry name" value="Sialidases"/>
    <property type="match status" value="1"/>
</dbReference>
<feature type="domain" description="Secretion system C-terminal sorting" evidence="2">
    <location>
        <begin position="883"/>
        <end position="959"/>
    </location>
</feature>
<feature type="chain" id="PRO_5031008286" evidence="1">
    <location>
        <begin position="19"/>
        <end position="961"/>
    </location>
</feature>
<reference evidence="3" key="1">
    <citation type="journal article" date="2020" name="mSystems">
        <title>Genome- and Community-Level Interaction Insights into Carbon Utilization and Element Cycling Functions of Hydrothermarchaeota in Hydrothermal Sediment.</title>
        <authorList>
            <person name="Zhou Z."/>
            <person name="Liu Y."/>
            <person name="Xu W."/>
            <person name="Pan J."/>
            <person name="Luo Z.H."/>
            <person name="Li M."/>
        </authorList>
    </citation>
    <scope>NUCLEOTIDE SEQUENCE [LARGE SCALE GENOMIC DNA]</scope>
    <source>
        <strain evidence="3">SpSt-479</strain>
    </source>
</reference>
<feature type="signal peptide" evidence="1">
    <location>
        <begin position="1"/>
        <end position="18"/>
    </location>
</feature>
<dbReference type="EMBL" id="DSUJ01000008">
    <property type="protein sequence ID" value="HFI91586.1"/>
    <property type="molecule type" value="Genomic_DNA"/>
</dbReference>
<dbReference type="Gene3D" id="2.60.40.4070">
    <property type="match status" value="1"/>
</dbReference>
<dbReference type="Pfam" id="PF18962">
    <property type="entry name" value="Por_Secre_tail"/>
    <property type="match status" value="1"/>
</dbReference>
<keyword evidence="1" id="KW-0732">Signal</keyword>
<name>A0A7V2ZKD5_9BACT</name>
<evidence type="ECO:0000313" key="3">
    <source>
        <dbReference type="EMBL" id="HFI91586.1"/>
    </source>
</evidence>
<dbReference type="NCBIfam" id="TIGR04183">
    <property type="entry name" value="Por_Secre_tail"/>
    <property type="match status" value="1"/>
</dbReference>
<evidence type="ECO:0000259" key="2">
    <source>
        <dbReference type="Pfam" id="PF18962"/>
    </source>
</evidence>
<dbReference type="AlphaFoldDB" id="A0A7V2ZKD5"/>
<proteinExistence type="predicted"/>
<dbReference type="InterPro" id="IPR026444">
    <property type="entry name" value="Secre_tail"/>
</dbReference>
<comment type="caution">
    <text evidence="3">The sequence shown here is derived from an EMBL/GenBank/DDBJ whole genome shotgun (WGS) entry which is preliminary data.</text>
</comment>
<sequence length="961" mass="109255">MKNLIIIISLLNFSFAFSQEFSFVKLPFNFTKQLYYGKILPSSTYDKNILHCYYAFTNSGIYYSKSYDGGKNWSVSEFFGFWNQFDVLHFNDGRNIRCYFGFGALRIITFEGNGNTVTSNIQIGNGPLNLQIRKLGNETGVFYSRLNRIYVLTSPDLINWSLPSATIYQNVKVFQILKLKNDKYFLAFTKPNEQNLYCTFSDDMINWQLPKTLLTGIPDSTRFVAEQNESGVITLALEKYVNTPFPEFKQKDILFTTSVDFGNTWSSFTSITKFKGDDNLLSLSTLRNDFILSFSSKREKEFPDYYFGFLQTASDKYTPPFFYDVQPETENPEDANELRFFAKIDDDEPLKYAKLNVNINYKAPFEIFLNDRGVDGDEQQFDKIYTTTLKRKFQKGEALSYYVLAEDLSGIKTKSTVQNIFIPIDYQMTVCSLTNNRFKLSFDNSGIIANAGNTLGHFDDGMVLFSGGFVITGFVNENLFESAVFSASRYQDYLPGIVGGSENDSKNQIYIVKASDHPFGESWQLYKYATLLNAPFYDGDFDGIYNPVDKNKNGLWDEDEDAPEILGDVTTWCVFNDAVPYYLRRNPSEPVGIEIQQSIFSFDKNEKGLPDEKIYVRYRIINRGSVSEILDSVLFSFTADNDISDYFNDYIGTDTTLNLVYAYSQPDLFFGINPPASGIALLQGPSVHVPGKTFIDINNNKAFDEDVDIAVDTAVYKNGSAIPAKKYPGAMNSNILSSNLLIPYLFNEPNFRCLQTGLTSSCRYIDICSNNWGTVYGNYNCHEINPIFIFSGNPIIPDGWIMSDPTDVRFLLSTGPFQLKKDEPVDIWGVYVAGRGIDSLDSITEMKKNTQSAIRFYKNFPVNEGRTPPIEILPTQYKLYQNFPNPFNSGTRIRFDIPTTEFVKLKVYDITGREVATLINETKIAGEYEVVLKSDNLSSGVYFYQITAGSFISTKKCLVIK</sequence>
<protein>
    <submittedName>
        <fullName evidence="3">T9SS type A sorting domain-containing protein</fullName>
    </submittedName>
</protein>
<accession>A0A7V2ZKD5</accession>